<gene>
    <name evidence="2" type="ORF">EYF80_017905</name>
</gene>
<name>A0A4Z2I1T9_9TELE</name>
<evidence type="ECO:0000256" key="1">
    <source>
        <dbReference type="SAM" id="MobiDB-lite"/>
    </source>
</evidence>
<keyword evidence="3" id="KW-1185">Reference proteome</keyword>
<feature type="region of interest" description="Disordered" evidence="1">
    <location>
        <begin position="1"/>
        <end position="34"/>
    </location>
</feature>
<proteinExistence type="predicted"/>
<feature type="compositionally biased region" description="Basic and acidic residues" evidence="1">
    <location>
        <begin position="89"/>
        <end position="99"/>
    </location>
</feature>
<evidence type="ECO:0000313" key="2">
    <source>
        <dbReference type="EMBL" id="TNN71898.1"/>
    </source>
</evidence>
<sequence>MLEVLGDSIREQLPATEELSLSPPLPSPPPSLSAALQLGSVGTLRCRQRCASFAAADEPHASSSAEVKPRYATGPDEKQPAGFVSPIRGEQENRAHRNESLNNSSPTMNLDNRDDRVVTVWMAAGTKLAFSDDQGPS</sequence>
<evidence type="ECO:0000313" key="3">
    <source>
        <dbReference type="Proteomes" id="UP000314294"/>
    </source>
</evidence>
<dbReference type="EMBL" id="SRLO01000144">
    <property type="protein sequence ID" value="TNN71898.1"/>
    <property type="molecule type" value="Genomic_DNA"/>
</dbReference>
<protein>
    <submittedName>
        <fullName evidence="2">Uncharacterized protein</fullName>
    </submittedName>
</protein>
<feature type="region of interest" description="Disordered" evidence="1">
    <location>
        <begin position="54"/>
        <end position="113"/>
    </location>
</feature>
<feature type="compositionally biased region" description="Polar residues" evidence="1">
    <location>
        <begin position="100"/>
        <end position="110"/>
    </location>
</feature>
<reference evidence="2 3" key="1">
    <citation type="submission" date="2019-03" db="EMBL/GenBank/DDBJ databases">
        <title>First draft genome of Liparis tanakae, snailfish: a comprehensive survey of snailfish specific genes.</title>
        <authorList>
            <person name="Kim W."/>
            <person name="Song I."/>
            <person name="Jeong J.-H."/>
            <person name="Kim D."/>
            <person name="Kim S."/>
            <person name="Ryu S."/>
            <person name="Song J.Y."/>
            <person name="Lee S.K."/>
        </authorList>
    </citation>
    <scope>NUCLEOTIDE SEQUENCE [LARGE SCALE GENOMIC DNA]</scope>
    <source>
        <tissue evidence="2">Muscle</tissue>
    </source>
</reference>
<organism evidence="2 3">
    <name type="scientific">Liparis tanakae</name>
    <name type="common">Tanaka's snailfish</name>
    <dbReference type="NCBI Taxonomy" id="230148"/>
    <lineage>
        <taxon>Eukaryota</taxon>
        <taxon>Metazoa</taxon>
        <taxon>Chordata</taxon>
        <taxon>Craniata</taxon>
        <taxon>Vertebrata</taxon>
        <taxon>Euteleostomi</taxon>
        <taxon>Actinopterygii</taxon>
        <taxon>Neopterygii</taxon>
        <taxon>Teleostei</taxon>
        <taxon>Neoteleostei</taxon>
        <taxon>Acanthomorphata</taxon>
        <taxon>Eupercaria</taxon>
        <taxon>Perciformes</taxon>
        <taxon>Cottioidei</taxon>
        <taxon>Cottales</taxon>
        <taxon>Liparidae</taxon>
        <taxon>Liparis</taxon>
    </lineage>
</organism>
<comment type="caution">
    <text evidence="2">The sequence shown here is derived from an EMBL/GenBank/DDBJ whole genome shotgun (WGS) entry which is preliminary data.</text>
</comment>
<accession>A0A4Z2I1T9</accession>
<dbReference type="AlphaFoldDB" id="A0A4Z2I1T9"/>
<dbReference type="Proteomes" id="UP000314294">
    <property type="component" value="Unassembled WGS sequence"/>
</dbReference>